<proteinExistence type="predicted"/>
<dbReference type="AlphaFoldDB" id="A0A7T5R0F4"/>
<evidence type="ECO:0000313" key="1">
    <source>
        <dbReference type="EMBL" id="QQG35220.1"/>
    </source>
</evidence>
<organism evidence="1 2">
    <name type="scientific">Micavibrio aeruginosavorus</name>
    <dbReference type="NCBI Taxonomy" id="349221"/>
    <lineage>
        <taxon>Bacteria</taxon>
        <taxon>Pseudomonadati</taxon>
        <taxon>Bdellovibrionota</taxon>
        <taxon>Bdellovibrionia</taxon>
        <taxon>Bdellovibrionales</taxon>
        <taxon>Pseudobdellovibrionaceae</taxon>
        <taxon>Micavibrio</taxon>
    </lineage>
</organism>
<evidence type="ECO:0000313" key="2">
    <source>
        <dbReference type="Proteomes" id="UP000595362"/>
    </source>
</evidence>
<dbReference type="Proteomes" id="UP000595362">
    <property type="component" value="Chromosome"/>
</dbReference>
<accession>A0A7T5R0F4</accession>
<name>A0A7T5R0F4_9BACT</name>
<gene>
    <name evidence="1" type="ORF">HYS17_06530</name>
</gene>
<protein>
    <submittedName>
        <fullName evidence="1">Uncharacterized protein</fullName>
    </submittedName>
</protein>
<dbReference type="EMBL" id="CP066681">
    <property type="protein sequence ID" value="QQG35220.1"/>
    <property type="molecule type" value="Genomic_DNA"/>
</dbReference>
<reference evidence="1 2" key="1">
    <citation type="submission" date="2020-07" db="EMBL/GenBank/DDBJ databases">
        <title>Huge and variable diversity of episymbiotic CPR bacteria and DPANN archaea in groundwater ecosystems.</title>
        <authorList>
            <person name="He C.Y."/>
            <person name="Keren R."/>
            <person name="Whittaker M."/>
            <person name="Farag I.F."/>
            <person name="Doudna J."/>
            <person name="Cate J.H.D."/>
            <person name="Banfield J.F."/>
        </authorList>
    </citation>
    <scope>NUCLEOTIDE SEQUENCE [LARGE SCALE GENOMIC DNA]</scope>
    <source>
        <strain evidence="1">NC_groundwater_70_Ag_B-0.1um_54_66</strain>
    </source>
</reference>
<sequence length="258" mass="28633">MTGFAAVDYIATTWQEDFMTSDHQAEQRQGSPDNHPPRKNIAERRLGFIVGVACTLLASLANDLTTGGTRKVETTETVTPRYRVMRDEDTAAIRRINSQAALFAEHYSQCAAGATPAERYIKTHKLISSFVDSALLENVDPAEFANNLEYAMIQNMRIVPAELPQGILAVFHDNADQGRDVMLVQKDTLSVYGAIPRFFNHLAAQNYNTDGKTVLLTTKQPGKFEHVTITDPHNITVNGEQIAERLKPQLRFSQPCGA</sequence>